<feature type="transmembrane region" description="Helical" evidence="1">
    <location>
        <begin position="98"/>
        <end position="116"/>
    </location>
</feature>
<keyword evidence="1" id="KW-0812">Transmembrane</keyword>
<evidence type="ECO:0000313" key="3">
    <source>
        <dbReference type="Proteomes" id="UP000077667"/>
    </source>
</evidence>
<dbReference type="RefSeq" id="WP_067759711.1">
    <property type="nucleotide sequence ID" value="NZ_CP015772.1"/>
</dbReference>
<evidence type="ECO:0000313" key="2">
    <source>
        <dbReference type="EMBL" id="ANH82841.1"/>
    </source>
</evidence>
<evidence type="ECO:0000256" key="1">
    <source>
        <dbReference type="SAM" id="Phobius"/>
    </source>
</evidence>
<protein>
    <submittedName>
        <fullName evidence="2">Uncharacterized protein</fullName>
    </submittedName>
</protein>
<keyword evidence="3" id="KW-1185">Reference proteome</keyword>
<feature type="transmembrane region" description="Helical" evidence="1">
    <location>
        <begin position="58"/>
        <end position="78"/>
    </location>
</feature>
<gene>
    <name evidence="2" type="ORF">A8C56_19285</name>
</gene>
<dbReference type="KEGG" id="nia:A8C56_19285"/>
<dbReference type="EMBL" id="CP015772">
    <property type="protein sequence ID" value="ANH82841.1"/>
    <property type="molecule type" value="Genomic_DNA"/>
</dbReference>
<reference evidence="2 3" key="1">
    <citation type="submission" date="2016-05" db="EMBL/GenBank/DDBJ databases">
        <title>Niabella ginsenosidivorans BS26 whole genome sequencing.</title>
        <authorList>
            <person name="Im W.T."/>
            <person name="Siddiqi M.Z."/>
        </authorList>
    </citation>
    <scope>NUCLEOTIDE SEQUENCE [LARGE SCALE GENOMIC DNA]</scope>
    <source>
        <strain evidence="2 3">BS26</strain>
    </source>
</reference>
<name>A0A1A9I831_9BACT</name>
<dbReference type="Proteomes" id="UP000077667">
    <property type="component" value="Chromosome"/>
</dbReference>
<keyword evidence="1" id="KW-1133">Transmembrane helix</keyword>
<proteinExistence type="predicted"/>
<dbReference type="AlphaFoldDB" id="A0A1A9I831"/>
<organism evidence="2 3">
    <name type="scientific">Niabella ginsenosidivorans</name>
    <dbReference type="NCBI Taxonomy" id="1176587"/>
    <lineage>
        <taxon>Bacteria</taxon>
        <taxon>Pseudomonadati</taxon>
        <taxon>Bacteroidota</taxon>
        <taxon>Chitinophagia</taxon>
        <taxon>Chitinophagales</taxon>
        <taxon>Chitinophagaceae</taxon>
        <taxon>Niabella</taxon>
    </lineage>
</organism>
<sequence>MKHFQVLLYGVLTLILNCFLHHLQAQDRIAGLWAKKAVFQQEPALNLSSTQPNAQWKKLRITGMILTAAGAAGTAIGIKLARDNSQVAYENKRRHQKYYTGATLAPVCAIICRRHYVMGH</sequence>
<keyword evidence="1" id="KW-0472">Membrane</keyword>
<accession>A0A1A9I831</accession>
<dbReference type="STRING" id="1176587.A8C56_19285"/>